<gene>
    <name evidence="2" type="ORF">BC670_1764</name>
</gene>
<proteinExistence type="predicted"/>
<feature type="domain" description="DUF8202" evidence="1">
    <location>
        <begin position="2"/>
        <end position="127"/>
    </location>
</feature>
<evidence type="ECO:0000259" key="1">
    <source>
        <dbReference type="Pfam" id="PF26628"/>
    </source>
</evidence>
<reference evidence="2 3" key="1">
    <citation type="submission" date="2019-06" db="EMBL/GenBank/DDBJ databases">
        <title>Genomic Encyclopedia of Archaeal and Bacterial Type Strains, Phase II (KMG-II): from individual species to whole genera.</title>
        <authorList>
            <person name="Goeker M."/>
        </authorList>
    </citation>
    <scope>NUCLEOTIDE SEQUENCE [LARGE SCALE GENOMIC DNA]</scope>
    <source>
        <strain evidence="2 3">DSM 24789</strain>
    </source>
</reference>
<evidence type="ECO:0000313" key="3">
    <source>
        <dbReference type="Proteomes" id="UP000320773"/>
    </source>
</evidence>
<organism evidence="2 3">
    <name type="scientific">Flavobacterium branchiophilum</name>
    <dbReference type="NCBI Taxonomy" id="55197"/>
    <lineage>
        <taxon>Bacteria</taxon>
        <taxon>Pseudomonadati</taxon>
        <taxon>Bacteroidota</taxon>
        <taxon>Flavobacteriia</taxon>
        <taxon>Flavobacteriales</taxon>
        <taxon>Flavobacteriaceae</taxon>
        <taxon>Flavobacterium</taxon>
    </lineage>
</organism>
<dbReference type="SUPFAM" id="SSF49785">
    <property type="entry name" value="Galactose-binding domain-like"/>
    <property type="match status" value="1"/>
</dbReference>
<dbReference type="RefSeq" id="WP_089080479.1">
    <property type="nucleotide sequence ID" value="NZ_VFPJ01000001.1"/>
</dbReference>
<dbReference type="InterPro" id="IPR008979">
    <property type="entry name" value="Galactose-bd-like_sf"/>
</dbReference>
<accession>A0A543G458</accession>
<sequence length="1362" mass="144129">MNQKQSQSVNTGNQIIVSNGAVATANATNANTITANKQFFMVGDNNMTGYVAFSDTFGDATIFSRSARIWYADNTGNYDKATRIYIPTKMYNGSGSPKLILSTTSTFSSTASSTTNTYISAEAATVTVSGATYFEYKLTAAQIATDFYFAISNGSSPGGIANARLWLRADVGTSSTTNGTTLSQWNDQSGNDNHVLQATAGSRPTYSTNAADVINFNPSVMFNATNLMTDADGIFTTDVKTNMSVFAINSNKTLTNGYIINGNSLNMNAAYGDGNVYWDGNARISSAWGGTLTIPNLWTGYNTSTANPNRREIRRNAQSLSSDATATSFTPATGAFNIGSGFNGPINEIIVYDINVAATDRAKVESYLAIKNGLTLSQSSAQNYVNSDGSTIWNATTNATYKQNIAGIGRDDLSALNQKQSKSVNSGSQVILSTGTIAATNTANANTITTNKQFLIWGDNGQTGYTVLADSFGDATVFSRSQRVWFAQNTGSYSQATSVYIPTALYNGTGNPKLILSSTSNFSSTASSTTNTYIAAEAATVTVNAVSYYEYKLTASQVATDFYFAIANGLTPGGVGNGLKIWHKADFGITATSSNVSAWKNVFDGKSATNNGSATATPKLVQGDSNSYNFNPYINLTLTSNNIGQLSSTADSGYFAPQGASSIHVFTTVFPPLVADSSIFSLNGNGASGASSYDDFDLVRNGVWNQQGGSYAVSGYTLSNKQSIYSLSVEETPSIAADNTKARQDLTTLATNTTTDFRVGGAGYVIGSDIATGGDNNSTIGKLGEIIAFSSVLSTTEELRVQSYLAIKTGVTLGTNASSSNYLDSNSNVIWTASANFQNNIAGIGRDDISALMQKQSKSMVVGNQVIMSTTAVATTNDNNLTSITANKQFLVWGDNNLSGTTTFSDPFGQSTIVKRTARVWFVDNTGSYAQDTRIYVPVSLYNGVGTPMLIKSSTSTFSSTPTSTTNTYITGQNATVTVDGVSYFEYRLTAAQVANDFYFAIADLDSDSDGVSDALDIDDDNDGVVDTTEMSCTPTTLTKTGIQITSDLTYSFANGASSLQGLIDGNEAAQVTTPTGTFANATWLKFQLPSAKVLTKIEIGHAASQLLFTSGSTYKLQGSNDNTTWFDIVASQTYTNSTPVLATNNSAKLDMANNVTPYIFYRVMGISGSSAGGSAQEVYFTELKCNDLDTDSDTVVNRMDLDSDGDLCFDAKETGVTASKFNATTGVVTGSIGVNGLADDLETTADTGFINYTATYSKAINALIISCDCNVAPATGTPTEYAKVGVSVLDVHTTSNWPTDIPNAHLVLESKTKGLVITRMADPETNIANPVEGMIVWDTDNNCLKLYNGTAWICTVKSCNQ</sequence>
<name>A0A543G458_9FLAO</name>
<evidence type="ECO:0000313" key="2">
    <source>
        <dbReference type="EMBL" id="TQM40849.1"/>
    </source>
</evidence>
<dbReference type="Pfam" id="PF26628">
    <property type="entry name" value="DUF8202"/>
    <property type="match status" value="3"/>
</dbReference>
<feature type="domain" description="DUF8202" evidence="1">
    <location>
        <begin position="360"/>
        <end position="544"/>
    </location>
</feature>
<dbReference type="InterPro" id="IPR018247">
    <property type="entry name" value="EF_Hand_1_Ca_BS"/>
</dbReference>
<dbReference type="Gene3D" id="2.60.120.260">
    <property type="entry name" value="Galactose-binding domain-like"/>
    <property type="match status" value="1"/>
</dbReference>
<dbReference type="InterPro" id="IPR058515">
    <property type="entry name" value="DUF8202"/>
</dbReference>
<dbReference type="EMBL" id="VFPJ01000001">
    <property type="protein sequence ID" value="TQM40849.1"/>
    <property type="molecule type" value="Genomic_DNA"/>
</dbReference>
<feature type="domain" description="DUF8202" evidence="1">
    <location>
        <begin position="798"/>
        <end position="977"/>
    </location>
</feature>
<comment type="caution">
    <text evidence="2">The sequence shown here is derived from an EMBL/GenBank/DDBJ whole genome shotgun (WGS) entry which is preliminary data.</text>
</comment>
<dbReference type="PROSITE" id="PS00018">
    <property type="entry name" value="EF_HAND_1"/>
    <property type="match status" value="1"/>
</dbReference>
<dbReference type="Proteomes" id="UP000320773">
    <property type="component" value="Unassembled WGS sequence"/>
</dbReference>
<protein>
    <recommendedName>
        <fullName evidence="1">DUF8202 domain-containing protein</fullName>
    </recommendedName>
</protein>